<dbReference type="EMBL" id="BROD01000001">
    <property type="protein sequence ID" value="GKX64874.1"/>
    <property type="molecule type" value="Genomic_DNA"/>
</dbReference>
<comment type="caution">
    <text evidence="1">The sequence shown here is derived from an EMBL/GenBank/DDBJ whole genome shotgun (WGS) entry which is preliminary data.</text>
</comment>
<accession>A0ACB5R6N6</accession>
<name>A0ACB5R6N6_9CLOT</name>
<protein>
    <submittedName>
        <fullName evidence="1">Methyl-accepting chemotaxis protein</fullName>
    </submittedName>
</protein>
<sequence>MKSRNLKMNNIRTKLIMSLVAICIIPLMILGVGSYFQSKSILNNKLNVTSTQTLSEVNEGLNDYFEKFLITVSMNATNPAIVNIDTDNKPEIITDIMKGINGSNKDILDTYYGTNSGKFFIYPQTKMPEGYDARQRSWYKQALEHKGDVIITQPYKDAATGEMVIGIARVVEKNGQVVGVVGVDCSLSTLAKRIATKKIGNSGYVYISTADGIVLAHPKSSIINTDAAAKLSIWSKVKSENSGFVNYVFNGVQKFGAYETNNLTGWKLMATLDESELSNDTMSILQTTTIIILVMTLISIALSLMLSKGIDQNIKNLKEVFEKASNGDLTATIKATTKDEFRDLANSFNFMMKNISELMSSVNKSSKDVLQTSTGLASMSEEVTASINEVAKAIEEVSEGASNQSENALKGASEMNDLSDKLDKISVNSNEMDKLSVSTKELGSKGLSMIDTLIEKSNKTKEATSEVNSIVQDMNESTKKINTISETISQITEQTSLLSLNASIESARAGEAGRGFAVVADEIRKLAEESSNSTEEIKKIIANIQSKSDVAVDAIRSTERVVREQELAVGETQEIFSEILNSISTMIDKVEEVKSSVVDINKKKQGVVSEIENISAISQETASASEEVTASAEEITAAMDKFTSYADELQLLAEKLELEMSKFNIGNID</sequence>
<evidence type="ECO:0000313" key="2">
    <source>
        <dbReference type="Proteomes" id="UP001058074"/>
    </source>
</evidence>
<dbReference type="Proteomes" id="UP001058074">
    <property type="component" value="Unassembled WGS sequence"/>
</dbReference>
<proteinExistence type="predicted"/>
<keyword evidence="2" id="KW-1185">Reference proteome</keyword>
<organism evidence="1 2">
    <name type="scientific">Inconstantimicrobium mannanitabidum</name>
    <dbReference type="NCBI Taxonomy" id="1604901"/>
    <lineage>
        <taxon>Bacteria</taxon>
        <taxon>Bacillati</taxon>
        <taxon>Bacillota</taxon>
        <taxon>Clostridia</taxon>
        <taxon>Eubacteriales</taxon>
        <taxon>Clostridiaceae</taxon>
        <taxon>Inconstantimicrobium</taxon>
    </lineage>
</organism>
<gene>
    <name evidence="1" type="ORF">rsdtw13_01320</name>
</gene>
<reference evidence="1" key="1">
    <citation type="journal article" date="2025" name="Int. J. Syst. Evol. Microbiol.">
        <title>Inconstantimicrobium mannanitabidum sp. nov., a novel member of the family Clostridiaceae isolated from anoxic soil under the treatment of reductive soil disinfestation.</title>
        <authorList>
            <person name="Ueki A."/>
            <person name="Tonouchi A."/>
            <person name="Honma S."/>
            <person name="Kaku N."/>
            <person name="Ueki K."/>
        </authorList>
    </citation>
    <scope>NUCLEOTIDE SEQUENCE</scope>
    <source>
        <strain evidence="1">TW13</strain>
    </source>
</reference>
<evidence type="ECO:0000313" key="1">
    <source>
        <dbReference type="EMBL" id="GKX64874.1"/>
    </source>
</evidence>